<dbReference type="CDD" id="cd06261">
    <property type="entry name" value="TM_PBP2"/>
    <property type="match status" value="1"/>
</dbReference>
<comment type="caution">
    <text evidence="10">The sequence shown here is derived from an EMBL/GenBank/DDBJ whole genome shotgun (WGS) entry which is preliminary data.</text>
</comment>
<evidence type="ECO:0000256" key="8">
    <source>
        <dbReference type="SAM" id="MobiDB-lite"/>
    </source>
</evidence>
<keyword evidence="5 7" id="KW-1133">Transmembrane helix</keyword>
<gene>
    <name evidence="10" type="ORF">GCM10025868_10960</name>
</gene>
<accession>A0ABQ6JE33</accession>
<keyword evidence="11" id="KW-1185">Reference proteome</keyword>
<feature type="domain" description="ABC transmembrane type-1" evidence="9">
    <location>
        <begin position="6"/>
        <end position="276"/>
    </location>
</feature>
<dbReference type="Pfam" id="PF00528">
    <property type="entry name" value="BPD_transp_1"/>
    <property type="match status" value="1"/>
</dbReference>
<evidence type="ECO:0000259" key="9">
    <source>
        <dbReference type="PROSITE" id="PS50928"/>
    </source>
</evidence>
<evidence type="ECO:0000256" key="5">
    <source>
        <dbReference type="ARBA" id="ARBA00022989"/>
    </source>
</evidence>
<dbReference type="PANTHER" id="PTHR30193">
    <property type="entry name" value="ABC TRANSPORTER PERMEASE PROTEIN"/>
    <property type="match status" value="1"/>
</dbReference>
<feature type="transmembrane region" description="Helical" evidence="7">
    <location>
        <begin position="6"/>
        <end position="31"/>
    </location>
</feature>
<sequence>MFWRAVLNTLLFTLGTVPVGMALGLGVALLLDGALPGRALYRSIVFLPLVISGVATGVLGSWLFDQYDGFVNDLLRAVGLGGPSRQSNGTWAMVSVIVMTVWVRLGFDMLIYLAGLQGIDRQLLEAARVDGAGWWQRLRRIVVPLLGPSTFFLLVMNLLYSFQVFDTVYAMTGGGPANSTTMLVTYAYRTGFDERGPGQARLRGRRRRRHLPGHARHHGRAVAGLAHPGPDVVSAVTAPSQTPRARRRGRGQRVARLVAAIAVTLVMFFPLYWMVVTAFSTRQSLYAPGLHLWPSQFTFDNFVTPIRAFPVWHWFRNSVVIAVLVTAITAVVNLLAGYAFAKLPFRGRNVLFLLLLSTMMIPIQAIMVPQFDLVIDLGLYGTIWAVVLPTSAAVFGIFLARQFFLSIPDEPARGRAGRRRVAPAHVPAGGAAAVEAAGGRAGAADVLGRVERLRLAAGGVLQQQRASSRSRWDWSPTSRVSTAPTTAR</sequence>
<feature type="transmembrane region" description="Helical" evidence="7">
    <location>
        <begin position="43"/>
        <end position="64"/>
    </location>
</feature>
<dbReference type="PANTHER" id="PTHR30193:SF37">
    <property type="entry name" value="INNER MEMBRANE ABC TRANSPORTER PERMEASE PROTEIN YCJO"/>
    <property type="match status" value="1"/>
</dbReference>
<dbReference type="EMBL" id="BSUZ01000001">
    <property type="protein sequence ID" value="GMA85846.1"/>
    <property type="molecule type" value="Genomic_DNA"/>
</dbReference>
<comment type="similarity">
    <text evidence="7">Belongs to the binding-protein-dependent transport system permease family.</text>
</comment>
<protein>
    <recommendedName>
        <fullName evidence="9">ABC transmembrane type-1 domain-containing protein</fullName>
    </recommendedName>
</protein>
<keyword evidence="4 7" id="KW-0812">Transmembrane</keyword>
<evidence type="ECO:0000256" key="7">
    <source>
        <dbReference type="RuleBase" id="RU363032"/>
    </source>
</evidence>
<feature type="transmembrane region" description="Helical" evidence="7">
    <location>
        <begin position="91"/>
        <end position="114"/>
    </location>
</feature>
<evidence type="ECO:0000256" key="2">
    <source>
        <dbReference type="ARBA" id="ARBA00022448"/>
    </source>
</evidence>
<organism evidence="10 11">
    <name type="scientific">Angustibacter aerolatus</name>
    <dbReference type="NCBI Taxonomy" id="1162965"/>
    <lineage>
        <taxon>Bacteria</taxon>
        <taxon>Bacillati</taxon>
        <taxon>Actinomycetota</taxon>
        <taxon>Actinomycetes</taxon>
        <taxon>Kineosporiales</taxon>
        <taxon>Kineosporiaceae</taxon>
    </lineage>
</organism>
<evidence type="ECO:0000256" key="3">
    <source>
        <dbReference type="ARBA" id="ARBA00022475"/>
    </source>
</evidence>
<feature type="region of interest" description="Disordered" evidence="8">
    <location>
        <begin position="464"/>
        <end position="488"/>
    </location>
</feature>
<dbReference type="Gene3D" id="1.10.3720.10">
    <property type="entry name" value="MetI-like"/>
    <property type="match status" value="2"/>
</dbReference>
<reference evidence="11" key="1">
    <citation type="journal article" date="2019" name="Int. J. Syst. Evol. Microbiol.">
        <title>The Global Catalogue of Microorganisms (GCM) 10K type strain sequencing project: providing services to taxonomists for standard genome sequencing and annotation.</title>
        <authorList>
            <consortium name="The Broad Institute Genomics Platform"/>
            <consortium name="The Broad Institute Genome Sequencing Center for Infectious Disease"/>
            <person name="Wu L."/>
            <person name="Ma J."/>
        </authorList>
    </citation>
    <scope>NUCLEOTIDE SEQUENCE [LARGE SCALE GENOMIC DNA]</scope>
    <source>
        <strain evidence="11">NBRC 108730</strain>
    </source>
</reference>
<dbReference type="Proteomes" id="UP001157017">
    <property type="component" value="Unassembled WGS sequence"/>
</dbReference>
<evidence type="ECO:0000313" key="10">
    <source>
        <dbReference type="EMBL" id="GMA85846.1"/>
    </source>
</evidence>
<keyword evidence="6 7" id="KW-0472">Membrane</keyword>
<dbReference type="InterPro" id="IPR000515">
    <property type="entry name" value="MetI-like"/>
</dbReference>
<evidence type="ECO:0000313" key="11">
    <source>
        <dbReference type="Proteomes" id="UP001157017"/>
    </source>
</evidence>
<feature type="transmembrane region" description="Helical" evidence="7">
    <location>
        <begin position="141"/>
        <end position="162"/>
    </location>
</feature>
<name>A0ABQ6JE33_9ACTN</name>
<keyword evidence="2 7" id="KW-0813">Transport</keyword>
<feature type="transmembrane region" description="Helical" evidence="7">
    <location>
        <begin position="254"/>
        <end position="275"/>
    </location>
</feature>
<evidence type="ECO:0000256" key="4">
    <source>
        <dbReference type="ARBA" id="ARBA00022692"/>
    </source>
</evidence>
<evidence type="ECO:0000256" key="1">
    <source>
        <dbReference type="ARBA" id="ARBA00004651"/>
    </source>
</evidence>
<feature type="transmembrane region" description="Helical" evidence="7">
    <location>
        <begin position="319"/>
        <end position="341"/>
    </location>
</feature>
<evidence type="ECO:0000256" key="6">
    <source>
        <dbReference type="ARBA" id="ARBA00023136"/>
    </source>
</evidence>
<comment type="subcellular location">
    <subcellularLocation>
        <location evidence="1 7">Cell membrane</location>
        <topology evidence="1 7">Multi-pass membrane protein</topology>
    </subcellularLocation>
</comment>
<dbReference type="SUPFAM" id="SSF161098">
    <property type="entry name" value="MetI-like"/>
    <property type="match status" value="2"/>
</dbReference>
<dbReference type="PROSITE" id="PS50928">
    <property type="entry name" value="ABC_TM1"/>
    <property type="match status" value="1"/>
</dbReference>
<dbReference type="InterPro" id="IPR051393">
    <property type="entry name" value="ABC_transporter_permease"/>
</dbReference>
<keyword evidence="3" id="KW-1003">Cell membrane</keyword>
<feature type="transmembrane region" description="Helical" evidence="7">
    <location>
        <begin position="350"/>
        <end position="371"/>
    </location>
</feature>
<proteinExistence type="inferred from homology"/>
<dbReference type="InterPro" id="IPR035906">
    <property type="entry name" value="MetI-like_sf"/>
</dbReference>
<feature type="transmembrane region" description="Helical" evidence="7">
    <location>
        <begin position="377"/>
        <end position="400"/>
    </location>
</feature>